<comment type="caution">
    <text evidence="1">The sequence shown here is derived from an EMBL/GenBank/DDBJ whole genome shotgun (WGS) entry which is preliminary data.</text>
</comment>
<dbReference type="RefSeq" id="WP_146530962.1">
    <property type="nucleotide sequence ID" value="NZ_SJPV01000017.1"/>
</dbReference>
<reference evidence="1 2" key="1">
    <citation type="submission" date="2019-02" db="EMBL/GenBank/DDBJ databases">
        <title>Deep-cultivation of Planctomycetes and their phenomic and genomic characterization uncovers novel biology.</title>
        <authorList>
            <person name="Wiegand S."/>
            <person name="Jogler M."/>
            <person name="Boedeker C."/>
            <person name="Pinto D."/>
            <person name="Vollmers J."/>
            <person name="Rivas-Marin E."/>
            <person name="Kohn T."/>
            <person name="Peeters S.H."/>
            <person name="Heuer A."/>
            <person name="Rast P."/>
            <person name="Oberbeckmann S."/>
            <person name="Bunk B."/>
            <person name="Jeske O."/>
            <person name="Meyerdierks A."/>
            <person name="Storesund J.E."/>
            <person name="Kallscheuer N."/>
            <person name="Luecker S."/>
            <person name="Lage O.M."/>
            <person name="Pohl T."/>
            <person name="Merkel B.J."/>
            <person name="Hornburger P."/>
            <person name="Mueller R.-W."/>
            <person name="Bruemmer F."/>
            <person name="Labrenz M."/>
            <person name="Spormann A.M."/>
            <person name="Op Den Camp H."/>
            <person name="Overmann J."/>
            <person name="Amann R."/>
            <person name="Jetten M.S.M."/>
            <person name="Mascher T."/>
            <person name="Medema M.H."/>
            <person name="Devos D.P."/>
            <person name="Kaster A.-K."/>
            <person name="Ovreas L."/>
            <person name="Rohde M."/>
            <person name="Galperin M.Y."/>
            <person name="Jogler C."/>
        </authorList>
    </citation>
    <scope>NUCLEOTIDE SEQUENCE [LARGE SCALE GENOMIC DNA]</scope>
    <source>
        <strain evidence="1 2">Poly41</strain>
    </source>
</reference>
<sequence length="80" mass="9293">MQLKTIFNRVTNYKPFVVDHVQFAENDSTLSIELTMRRVNCATCDVKVIAKKVPHAIHILDRFHVMHRQVSFLMLGVLAR</sequence>
<gene>
    <name evidence="1" type="ORF">Poly41_62470</name>
</gene>
<accession>A0A5C6D3Q1</accession>
<name>A0A5C6D3Q1_9BACT</name>
<proteinExistence type="predicted"/>
<evidence type="ECO:0000313" key="1">
    <source>
        <dbReference type="EMBL" id="TWU31378.1"/>
    </source>
</evidence>
<protein>
    <submittedName>
        <fullName evidence="1">Uncharacterized protein</fullName>
    </submittedName>
</protein>
<dbReference type="Proteomes" id="UP000319143">
    <property type="component" value="Unassembled WGS sequence"/>
</dbReference>
<dbReference type="EMBL" id="SJPV01000017">
    <property type="protein sequence ID" value="TWU31378.1"/>
    <property type="molecule type" value="Genomic_DNA"/>
</dbReference>
<organism evidence="1 2">
    <name type="scientific">Novipirellula artificiosorum</name>
    <dbReference type="NCBI Taxonomy" id="2528016"/>
    <lineage>
        <taxon>Bacteria</taxon>
        <taxon>Pseudomonadati</taxon>
        <taxon>Planctomycetota</taxon>
        <taxon>Planctomycetia</taxon>
        <taxon>Pirellulales</taxon>
        <taxon>Pirellulaceae</taxon>
        <taxon>Novipirellula</taxon>
    </lineage>
</organism>
<keyword evidence="2" id="KW-1185">Reference proteome</keyword>
<evidence type="ECO:0000313" key="2">
    <source>
        <dbReference type="Proteomes" id="UP000319143"/>
    </source>
</evidence>
<dbReference type="AlphaFoldDB" id="A0A5C6D3Q1"/>